<keyword evidence="1" id="KW-0460">Magnesium</keyword>
<gene>
    <name evidence="3" type="ORF">METZ01_LOCUS396095</name>
</gene>
<dbReference type="InterPro" id="IPR029017">
    <property type="entry name" value="Enolase-like_N"/>
</dbReference>
<dbReference type="SMART" id="SM01193">
    <property type="entry name" value="Enolase_N"/>
    <property type="match status" value="1"/>
</dbReference>
<dbReference type="GO" id="GO:0006096">
    <property type="term" value="P:glycolytic process"/>
    <property type="evidence" value="ECO:0007669"/>
    <property type="project" value="InterPro"/>
</dbReference>
<sequence length="69" mass="7565">MSRQQIKEVSAYEVLDSRGNPTLATEITLSDESSSISYVPSGASTGKYEAIEKRDLDPQRYRGKGVINA</sequence>
<feature type="non-terminal residue" evidence="3">
    <location>
        <position position="69"/>
    </location>
</feature>
<dbReference type="InterPro" id="IPR000941">
    <property type="entry name" value="Enolase"/>
</dbReference>
<organism evidence="3">
    <name type="scientific">marine metagenome</name>
    <dbReference type="NCBI Taxonomy" id="408172"/>
    <lineage>
        <taxon>unclassified sequences</taxon>
        <taxon>metagenomes</taxon>
        <taxon>ecological metagenomes</taxon>
    </lineage>
</organism>
<dbReference type="Gene3D" id="3.30.390.10">
    <property type="entry name" value="Enolase-like, N-terminal domain"/>
    <property type="match status" value="1"/>
</dbReference>
<dbReference type="AlphaFoldDB" id="A0A382VBH8"/>
<dbReference type="GO" id="GO:0004634">
    <property type="term" value="F:phosphopyruvate hydratase activity"/>
    <property type="evidence" value="ECO:0007669"/>
    <property type="project" value="InterPro"/>
</dbReference>
<dbReference type="SUPFAM" id="SSF54826">
    <property type="entry name" value="Enolase N-terminal domain-like"/>
    <property type="match status" value="1"/>
</dbReference>
<name>A0A382VBH8_9ZZZZ</name>
<protein>
    <recommendedName>
        <fullName evidence="2">Enolase N-terminal domain-containing protein</fullName>
    </recommendedName>
</protein>
<dbReference type="PANTHER" id="PTHR11902:SF1">
    <property type="entry name" value="ENOLASE"/>
    <property type="match status" value="1"/>
</dbReference>
<dbReference type="GO" id="GO:0000015">
    <property type="term" value="C:phosphopyruvate hydratase complex"/>
    <property type="evidence" value="ECO:0007669"/>
    <property type="project" value="InterPro"/>
</dbReference>
<dbReference type="PANTHER" id="PTHR11902">
    <property type="entry name" value="ENOLASE"/>
    <property type="match status" value="1"/>
</dbReference>
<evidence type="ECO:0000259" key="2">
    <source>
        <dbReference type="SMART" id="SM01193"/>
    </source>
</evidence>
<proteinExistence type="predicted"/>
<dbReference type="Pfam" id="PF03952">
    <property type="entry name" value="Enolase_N"/>
    <property type="match status" value="1"/>
</dbReference>
<evidence type="ECO:0000313" key="3">
    <source>
        <dbReference type="EMBL" id="SVD43241.1"/>
    </source>
</evidence>
<feature type="domain" description="Enolase N-terminal" evidence="2">
    <location>
        <begin position="6"/>
        <end position="69"/>
    </location>
</feature>
<dbReference type="InterPro" id="IPR020811">
    <property type="entry name" value="Enolase_N"/>
</dbReference>
<accession>A0A382VBH8</accession>
<reference evidence="3" key="1">
    <citation type="submission" date="2018-05" db="EMBL/GenBank/DDBJ databases">
        <authorList>
            <person name="Lanie J.A."/>
            <person name="Ng W.-L."/>
            <person name="Kazmierczak K.M."/>
            <person name="Andrzejewski T.M."/>
            <person name="Davidsen T.M."/>
            <person name="Wayne K.J."/>
            <person name="Tettelin H."/>
            <person name="Glass J.I."/>
            <person name="Rusch D."/>
            <person name="Podicherti R."/>
            <person name="Tsui H.-C.T."/>
            <person name="Winkler M.E."/>
        </authorList>
    </citation>
    <scope>NUCLEOTIDE SEQUENCE</scope>
</reference>
<evidence type="ECO:0000256" key="1">
    <source>
        <dbReference type="ARBA" id="ARBA00022842"/>
    </source>
</evidence>
<dbReference type="EMBL" id="UINC01150286">
    <property type="protein sequence ID" value="SVD43241.1"/>
    <property type="molecule type" value="Genomic_DNA"/>
</dbReference>
<dbReference type="GO" id="GO:0000287">
    <property type="term" value="F:magnesium ion binding"/>
    <property type="evidence" value="ECO:0007669"/>
    <property type="project" value="InterPro"/>
</dbReference>